<reference evidence="7 8" key="1">
    <citation type="submission" date="2010-12" db="EMBL/GenBank/DDBJ databases">
        <title>Complete sequence of Ethanoligenens harbinense YUAN-3.</title>
        <authorList>
            <person name="Lucas S."/>
            <person name="Copeland A."/>
            <person name="Lapidus A."/>
            <person name="Cheng J.-F."/>
            <person name="Bruce D."/>
            <person name="Goodwin L."/>
            <person name="Pitluck S."/>
            <person name="Chertkov O."/>
            <person name="Misra M."/>
            <person name="Detter J.C."/>
            <person name="Han C."/>
            <person name="Tapia R."/>
            <person name="Land M."/>
            <person name="Hauser L."/>
            <person name="Jeffries C."/>
            <person name="Kyrpides N."/>
            <person name="Ivanova N."/>
            <person name="Mikhailova N."/>
            <person name="Wang A."/>
            <person name="Mouttaki H."/>
            <person name="He Z."/>
            <person name="Zhou J."/>
            <person name="Hemme C.L."/>
            <person name="Woyke T."/>
        </authorList>
    </citation>
    <scope>NUCLEOTIDE SEQUENCE [LARGE SCALE GENOMIC DNA]</scope>
    <source>
        <strain evidence="8">DSM 18485 / JCM 12961 / CGMCC 1.5033 / YUAN-3</strain>
    </source>
</reference>
<evidence type="ECO:0000256" key="5">
    <source>
        <dbReference type="SAM" id="Phobius"/>
    </source>
</evidence>
<dbReference type="KEGG" id="eha:Ethha_0406"/>
<dbReference type="GO" id="GO:0016020">
    <property type="term" value="C:membrane"/>
    <property type="evidence" value="ECO:0007669"/>
    <property type="project" value="UniProtKB-SubCell"/>
</dbReference>
<feature type="transmembrane region" description="Helical" evidence="5">
    <location>
        <begin position="130"/>
        <end position="149"/>
    </location>
</feature>
<feature type="transmembrane region" description="Helical" evidence="5">
    <location>
        <begin position="235"/>
        <end position="255"/>
    </location>
</feature>
<organism evidence="7 8">
    <name type="scientific">Ethanoligenens harbinense (strain DSM 18485 / JCM 12961 / CGMCC 1.5033 / YUAN-3)</name>
    <dbReference type="NCBI Taxonomy" id="663278"/>
    <lineage>
        <taxon>Bacteria</taxon>
        <taxon>Bacillati</taxon>
        <taxon>Bacillota</taxon>
        <taxon>Clostridia</taxon>
        <taxon>Eubacteriales</taxon>
        <taxon>Oscillospiraceae</taxon>
        <taxon>Ethanoligenens</taxon>
    </lineage>
</organism>
<dbReference type="Pfam" id="PF12698">
    <property type="entry name" value="ABC2_membrane_3"/>
    <property type="match status" value="1"/>
</dbReference>
<evidence type="ECO:0000313" key="7">
    <source>
        <dbReference type="EMBL" id="ADU25991.1"/>
    </source>
</evidence>
<feature type="transmembrane region" description="Helical" evidence="5">
    <location>
        <begin position="293"/>
        <end position="312"/>
    </location>
</feature>
<proteinExistence type="predicted"/>
<evidence type="ECO:0000259" key="6">
    <source>
        <dbReference type="Pfam" id="PF12698"/>
    </source>
</evidence>
<feature type="transmembrane region" description="Helical" evidence="5">
    <location>
        <begin position="169"/>
        <end position="192"/>
    </location>
</feature>
<feature type="transmembrane region" description="Helical" evidence="5">
    <location>
        <begin position="204"/>
        <end position="228"/>
    </location>
</feature>
<dbReference type="InterPro" id="IPR013525">
    <property type="entry name" value="ABC2_TM"/>
</dbReference>
<dbReference type="AlphaFoldDB" id="E6U8K0"/>
<protein>
    <recommendedName>
        <fullName evidence="6">ABC-2 type transporter transmembrane domain-containing protein</fullName>
    </recommendedName>
</protein>
<accession>E6U8K0</accession>
<dbReference type="Proteomes" id="UP000001551">
    <property type="component" value="Chromosome"/>
</dbReference>
<keyword evidence="8" id="KW-1185">Reference proteome</keyword>
<dbReference type="HOGENOM" id="CLU_072737_0_0_9"/>
<comment type="subcellular location">
    <subcellularLocation>
        <location evidence="1">Membrane</location>
        <topology evidence="1">Multi-pass membrane protein</topology>
    </subcellularLocation>
</comment>
<dbReference type="eggNOG" id="COG0842">
    <property type="taxonomic scope" value="Bacteria"/>
</dbReference>
<feature type="transmembrane region" description="Helical" evidence="5">
    <location>
        <begin position="16"/>
        <end position="37"/>
    </location>
</feature>
<evidence type="ECO:0000256" key="4">
    <source>
        <dbReference type="ARBA" id="ARBA00023136"/>
    </source>
</evidence>
<dbReference type="STRING" id="663278.Ethha_0406"/>
<feature type="domain" description="ABC-2 type transporter transmembrane" evidence="6">
    <location>
        <begin position="118"/>
        <end position="254"/>
    </location>
</feature>
<evidence type="ECO:0000256" key="1">
    <source>
        <dbReference type="ARBA" id="ARBA00004141"/>
    </source>
</evidence>
<keyword evidence="2 5" id="KW-0812">Transmembrane</keyword>
<evidence type="ECO:0000313" key="8">
    <source>
        <dbReference type="Proteomes" id="UP000001551"/>
    </source>
</evidence>
<dbReference type="GO" id="GO:0140359">
    <property type="term" value="F:ABC-type transporter activity"/>
    <property type="evidence" value="ECO:0007669"/>
    <property type="project" value="InterPro"/>
</dbReference>
<evidence type="ECO:0000256" key="3">
    <source>
        <dbReference type="ARBA" id="ARBA00022989"/>
    </source>
</evidence>
<dbReference type="EMBL" id="CP002400">
    <property type="protein sequence ID" value="ADU25991.1"/>
    <property type="molecule type" value="Genomic_DNA"/>
</dbReference>
<sequence>MLTILRNDYSRMRKRLAGILIFTVVTLVAMGLAVYLAHQPVKGHIALVTANAAAPVHSARLDVTVLRKAPPESALVRGQYDAFVFDEGGGRYRVQTLRNAQFKAMVQALLTDPQAKVPSQSGERGVGENVIGFSMLFLLMSTITNLLMFGEDKEQGQLSRIEVTPVSGVGYLAGHCVYALTMFLPPLVLLAGLQEAGVAIGFSLGMYALLFLALAVLGIPLALLLYTLLDKADNATMLGSSILVFTTVLAGGFYANSRKNAVLDTLVGALPQKQLLLFAAQAEKGVGVAHAGHLLYVFAWGVALFALSGFLLRRRRQRG</sequence>
<keyword evidence="4 5" id="KW-0472">Membrane</keyword>
<keyword evidence="3 5" id="KW-1133">Transmembrane helix</keyword>
<gene>
    <name evidence="7" type="ordered locus">Ethha_0406</name>
</gene>
<evidence type="ECO:0000256" key="2">
    <source>
        <dbReference type="ARBA" id="ARBA00022692"/>
    </source>
</evidence>
<dbReference type="RefSeq" id="WP_013484372.1">
    <property type="nucleotide sequence ID" value="NC_014828.1"/>
</dbReference>
<name>E6U8K0_ETHHY</name>